<dbReference type="RefSeq" id="WP_134297779.1">
    <property type="nucleotide sequence ID" value="NZ_CP038013.1"/>
</dbReference>
<proteinExistence type="predicted"/>
<reference evidence="1 2" key="1">
    <citation type="submission" date="2019-03" db="EMBL/GenBank/DDBJ databases">
        <title>Complete genome sequence of Spiroplasma gladiatoris TG-1 (DSM 22552).</title>
        <authorList>
            <person name="Lin Y.-C."/>
            <person name="Chou L."/>
            <person name="Kuo C.-H."/>
        </authorList>
    </citation>
    <scope>NUCLEOTIDE SEQUENCE [LARGE SCALE GENOMIC DNA]</scope>
    <source>
        <strain evidence="1 2">TG-1</strain>
    </source>
</reference>
<dbReference type="InterPro" id="IPR003772">
    <property type="entry name" value="YceD"/>
</dbReference>
<evidence type="ECO:0008006" key="3">
    <source>
        <dbReference type="Google" id="ProtNLM"/>
    </source>
</evidence>
<name>A0A4P7AI83_9MOLU</name>
<keyword evidence="2" id="KW-1185">Reference proteome</keyword>
<evidence type="ECO:0000313" key="2">
    <source>
        <dbReference type="Proteomes" id="UP000294309"/>
    </source>
</evidence>
<organism evidence="1 2">
    <name type="scientific">Spiroplasma gladiatoris</name>
    <dbReference type="NCBI Taxonomy" id="2143"/>
    <lineage>
        <taxon>Bacteria</taxon>
        <taxon>Bacillati</taxon>
        <taxon>Mycoplasmatota</taxon>
        <taxon>Mollicutes</taxon>
        <taxon>Entomoplasmatales</taxon>
        <taxon>Spiroplasmataceae</taxon>
        <taxon>Spiroplasma</taxon>
    </lineage>
</organism>
<accession>A0A4P7AI83</accession>
<dbReference type="AlphaFoldDB" id="A0A4P7AI83"/>
<dbReference type="OrthoDB" id="398678at2"/>
<dbReference type="KEGG" id="sgq:SGLAD_v1c07630"/>
<dbReference type="Proteomes" id="UP000294309">
    <property type="component" value="Chromosome"/>
</dbReference>
<sequence>MLKKDIILKKNIELDNFYKNIESKNFNHALIEDINNIGIKGKIKYQESLKAININAIITCDLKLIDARDGKVVDIKKEEFVWDDEYFFESAINDQANIVFGESFNILEYAIEQIVLNIPMNFTINYGKISFVGKDFTLISEEEYQQEQENKEDPRWDKLKEFKFKNQ</sequence>
<protein>
    <recommendedName>
        <fullName evidence="3">DUF177 domain-containing protein</fullName>
    </recommendedName>
</protein>
<dbReference type="Pfam" id="PF02620">
    <property type="entry name" value="YceD"/>
    <property type="match status" value="1"/>
</dbReference>
<dbReference type="EMBL" id="CP038013">
    <property type="protein sequence ID" value="QBQ07962.1"/>
    <property type="molecule type" value="Genomic_DNA"/>
</dbReference>
<evidence type="ECO:0000313" key="1">
    <source>
        <dbReference type="EMBL" id="QBQ07962.1"/>
    </source>
</evidence>
<gene>
    <name evidence="1" type="ORF">SGLAD_v1c07630</name>
</gene>